<feature type="transmembrane region" description="Helical" evidence="1">
    <location>
        <begin position="25"/>
        <end position="49"/>
    </location>
</feature>
<dbReference type="EMBL" id="JARJLG010000034">
    <property type="protein sequence ID" value="KAJ7765913.1"/>
    <property type="molecule type" value="Genomic_DNA"/>
</dbReference>
<feature type="transmembrane region" description="Helical" evidence="1">
    <location>
        <begin position="256"/>
        <end position="276"/>
    </location>
</feature>
<dbReference type="Proteomes" id="UP001215280">
    <property type="component" value="Unassembled WGS sequence"/>
</dbReference>
<keyword evidence="1" id="KW-1133">Transmembrane helix</keyword>
<name>A0AAD7NLS6_9AGAR</name>
<feature type="transmembrane region" description="Helical" evidence="1">
    <location>
        <begin position="61"/>
        <end position="82"/>
    </location>
</feature>
<reference evidence="2" key="1">
    <citation type="submission" date="2023-03" db="EMBL/GenBank/DDBJ databases">
        <title>Massive genome expansion in bonnet fungi (Mycena s.s.) driven by repeated elements and novel gene families across ecological guilds.</title>
        <authorList>
            <consortium name="Lawrence Berkeley National Laboratory"/>
            <person name="Harder C.B."/>
            <person name="Miyauchi S."/>
            <person name="Viragh M."/>
            <person name="Kuo A."/>
            <person name="Thoen E."/>
            <person name="Andreopoulos B."/>
            <person name="Lu D."/>
            <person name="Skrede I."/>
            <person name="Drula E."/>
            <person name="Henrissat B."/>
            <person name="Morin E."/>
            <person name="Kohler A."/>
            <person name="Barry K."/>
            <person name="LaButti K."/>
            <person name="Morin E."/>
            <person name="Salamov A."/>
            <person name="Lipzen A."/>
            <person name="Mereny Z."/>
            <person name="Hegedus B."/>
            <person name="Baldrian P."/>
            <person name="Stursova M."/>
            <person name="Weitz H."/>
            <person name="Taylor A."/>
            <person name="Grigoriev I.V."/>
            <person name="Nagy L.G."/>
            <person name="Martin F."/>
            <person name="Kauserud H."/>
        </authorList>
    </citation>
    <scope>NUCLEOTIDE SEQUENCE</scope>
    <source>
        <strain evidence="2">CBHHK188m</strain>
    </source>
</reference>
<proteinExistence type="predicted"/>
<feature type="transmembrane region" description="Helical" evidence="1">
    <location>
        <begin position="220"/>
        <end position="244"/>
    </location>
</feature>
<evidence type="ECO:0000313" key="2">
    <source>
        <dbReference type="EMBL" id="KAJ7765913.1"/>
    </source>
</evidence>
<keyword evidence="3" id="KW-1185">Reference proteome</keyword>
<organism evidence="2 3">
    <name type="scientific">Mycena maculata</name>
    <dbReference type="NCBI Taxonomy" id="230809"/>
    <lineage>
        <taxon>Eukaryota</taxon>
        <taxon>Fungi</taxon>
        <taxon>Dikarya</taxon>
        <taxon>Basidiomycota</taxon>
        <taxon>Agaricomycotina</taxon>
        <taxon>Agaricomycetes</taxon>
        <taxon>Agaricomycetidae</taxon>
        <taxon>Agaricales</taxon>
        <taxon>Marasmiineae</taxon>
        <taxon>Mycenaceae</taxon>
        <taxon>Mycena</taxon>
    </lineage>
</organism>
<feature type="transmembrane region" description="Helical" evidence="1">
    <location>
        <begin position="110"/>
        <end position="131"/>
    </location>
</feature>
<gene>
    <name evidence="2" type="ORF">DFH07DRAFT_770053</name>
</gene>
<feature type="transmembrane region" description="Helical" evidence="1">
    <location>
        <begin position="143"/>
        <end position="165"/>
    </location>
</feature>
<protein>
    <submittedName>
        <fullName evidence="2">Uncharacterized protein</fullName>
    </submittedName>
</protein>
<sequence length="332" mass="36429">MASTPYVVPDGDTALFTGILDEIQVTLYIVTAEVFLYGIYTVLFGFYLHVLHTRGIPNNRFLTVATISLFLLCSTHLALLAASTVLNNQFLEGVAIELYLAGDKTSSNNLGVALTTVYVTSNLIADSIFIFRCYAIWNFRQLVIIIPVVLTVAVAVLGYLDAFWATNFQYPNFSFSWFLIFPILPITVSLLTTFILMAGRIWWLARTAQKVMGQRITSRYYTICAMILESGALYCASGIAYLIFTFRVYGTYTTSGATSGAVVGQLVGIAPTIIAVRVGLGKSVESVDSFIATARPRARSPLEFQPAVASADVVESRVLYLRPQSDHAVEVV</sequence>
<dbReference type="AlphaFoldDB" id="A0AAD7NLS6"/>
<evidence type="ECO:0000256" key="1">
    <source>
        <dbReference type="SAM" id="Phobius"/>
    </source>
</evidence>
<keyword evidence="1" id="KW-0812">Transmembrane</keyword>
<evidence type="ECO:0000313" key="3">
    <source>
        <dbReference type="Proteomes" id="UP001215280"/>
    </source>
</evidence>
<keyword evidence="1" id="KW-0472">Membrane</keyword>
<comment type="caution">
    <text evidence="2">The sequence shown here is derived from an EMBL/GenBank/DDBJ whole genome shotgun (WGS) entry which is preliminary data.</text>
</comment>
<accession>A0AAD7NLS6</accession>
<feature type="transmembrane region" description="Helical" evidence="1">
    <location>
        <begin position="177"/>
        <end position="199"/>
    </location>
</feature>